<dbReference type="SUPFAM" id="SSF48695">
    <property type="entry name" value="Multiheme cytochromes"/>
    <property type="match status" value="1"/>
</dbReference>
<evidence type="ECO:0000259" key="15">
    <source>
        <dbReference type="PROSITE" id="PS51007"/>
    </source>
</evidence>
<accession>A0ABN6MAC0</accession>
<keyword evidence="10 12" id="KW-0408">Iron</keyword>
<organism evidence="16 17">
    <name type="scientific">Desulfofustis limnaeus</name>
    <dbReference type="NCBI Taxonomy" id="2740163"/>
    <lineage>
        <taxon>Bacteria</taxon>
        <taxon>Pseudomonadati</taxon>
        <taxon>Thermodesulfobacteriota</taxon>
        <taxon>Desulfobulbia</taxon>
        <taxon>Desulfobulbales</taxon>
        <taxon>Desulfocapsaceae</taxon>
        <taxon>Desulfofustis</taxon>
    </lineage>
</organism>
<evidence type="ECO:0000256" key="12">
    <source>
        <dbReference type="PROSITE-ProRule" id="PRU00433"/>
    </source>
</evidence>
<evidence type="ECO:0000256" key="4">
    <source>
        <dbReference type="ARBA" id="ARBA00022475"/>
    </source>
</evidence>
<dbReference type="Proteomes" id="UP000830055">
    <property type="component" value="Chromosome"/>
</dbReference>
<protein>
    <recommendedName>
        <fullName evidence="15">Cytochrome c domain-containing protein</fullName>
    </recommendedName>
</protein>
<keyword evidence="6 14" id="KW-0812">Transmembrane</keyword>
<keyword evidence="4" id="KW-1003">Cell membrane</keyword>
<dbReference type="PANTHER" id="PTHR37823:SF1">
    <property type="entry name" value="CYTOCHROME C-553-LIKE"/>
    <property type="match status" value="1"/>
</dbReference>
<proteinExistence type="inferred from homology"/>
<keyword evidence="5 12" id="KW-0349">Heme</keyword>
<feature type="transmembrane region" description="Helical" evidence="14">
    <location>
        <begin position="256"/>
        <end position="274"/>
    </location>
</feature>
<feature type="transmembrane region" description="Helical" evidence="14">
    <location>
        <begin position="177"/>
        <end position="198"/>
    </location>
</feature>
<feature type="transmembrane region" description="Helical" evidence="14">
    <location>
        <begin position="61"/>
        <end position="83"/>
    </location>
</feature>
<evidence type="ECO:0000256" key="6">
    <source>
        <dbReference type="ARBA" id="ARBA00022692"/>
    </source>
</evidence>
<evidence type="ECO:0000256" key="8">
    <source>
        <dbReference type="ARBA" id="ARBA00022982"/>
    </source>
</evidence>
<feature type="transmembrane region" description="Helical" evidence="14">
    <location>
        <begin position="286"/>
        <end position="304"/>
    </location>
</feature>
<name>A0ABN6MAC0_9BACT</name>
<feature type="transmembrane region" description="Helical" evidence="14">
    <location>
        <begin position="15"/>
        <end position="40"/>
    </location>
</feature>
<feature type="domain" description="Cytochrome c" evidence="15">
    <location>
        <begin position="352"/>
        <end position="482"/>
    </location>
</feature>
<reference evidence="16 17" key="1">
    <citation type="submission" date="2022-01" db="EMBL/GenBank/DDBJ databases">
        <title>Desulfofustis limnae sp. nov., a novel mesophilic sulfate-reducing bacterium isolated from marsh soil.</title>
        <authorList>
            <person name="Watanabe M."/>
            <person name="Takahashi A."/>
            <person name="Kojima H."/>
            <person name="Fukui M."/>
        </authorList>
    </citation>
    <scope>NUCLEOTIDE SEQUENCE [LARGE SCALE GENOMIC DNA]</scope>
    <source>
        <strain evidence="16 17">PPLL</strain>
    </source>
</reference>
<evidence type="ECO:0000256" key="10">
    <source>
        <dbReference type="ARBA" id="ARBA00023004"/>
    </source>
</evidence>
<dbReference type="RefSeq" id="WP_284152643.1">
    <property type="nucleotide sequence ID" value="NZ_AP025516.1"/>
</dbReference>
<dbReference type="Gene3D" id="1.10.760.10">
    <property type="entry name" value="Cytochrome c-like domain"/>
    <property type="match status" value="1"/>
</dbReference>
<keyword evidence="11 14" id="KW-0472">Membrane</keyword>
<feature type="transmembrane region" description="Helical" evidence="14">
    <location>
        <begin position="218"/>
        <end position="236"/>
    </location>
</feature>
<dbReference type="PANTHER" id="PTHR37823">
    <property type="entry name" value="CYTOCHROME C-553-LIKE"/>
    <property type="match status" value="1"/>
</dbReference>
<dbReference type="InterPro" id="IPR002585">
    <property type="entry name" value="Cyt-d_ubiquinol_oxidase_su_1"/>
</dbReference>
<feature type="transmembrane region" description="Helical" evidence="14">
    <location>
        <begin position="95"/>
        <end position="122"/>
    </location>
</feature>
<keyword evidence="9 14" id="KW-1133">Transmembrane helix</keyword>
<dbReference type="SUPFAM" id="SSF46626">
    <property type="entry name" value="Cytochrome c"/>
    <property type="match status" value="2"/>
</dbReference>
<keyword evidence="3" id="KW-0813">Transport</keyword>
<evidence type="ECO:0000256" key="1">
    <source>
        <dbReference type="ARBA" id="ARBA00004651"/>
    </source>
</evidence>
<evidence type="ECO:0000256" key="7">
    <source>
        <dbReference type="ARBA" id="ARBA00022723"/>
    </source>
</evidence>
<gene>
    <name evidence="16" type="ORF">DPPLL_37000</name>
</gene>
<dbReference type="Pfam" id="PF01654">
    <property type="entry name" value="Cyt_bd_oxida_I"/>
    <property type="match status" value="1"/>
</dbReference>
<evidence type="ECO:0000256" key="5">
    <source>
        <dbReference type="ARBA" id="ARBA00022617"/>
    </source>
</evidence>
<feature type="region of interest" description="Disordered" evidence="13">
    <location>
        <begin position="555"/>
        <end position="583"/>
    </location>
</feature>
<dbReference type="InterPro" id="IPR036280">
    <property type="entry name" value="Multihaem_cyt_sf"/>
</dbReference>
<evidence type="ECO:0000256" key="2">
    <source>
        <dbReference type="ARBA" id="ARBA00009819"/>
    </source>
</evidence>
<sequence length="583" mass="64367">MNYPVWYLPEVGGGMLIALIAILHVFVSHFAVGGGLYLIYAEKKGLREHRQDILAFTKRHARFFLLLTMVFGSITGVGIWFIIALVNPAATSLLIHIFVFGWAAEWVFFVVEIVAAFVYFYMFDKMSPANHLRVGWVYFISAWMSLFLINGIIGFMLTPGSWLENGNFWSGFFNPSFWPSLGLRTFIAIMLAGVYGYLSASFTRETEVRLAMTRFSGAWSLGALLASVPFAWWYVAALPEPAMGLVLGKSPTIVAAVQWGTIGTAVLLVIILLAGIIKPVLNLRPVAAAAMICALISMGAFEWIREAARRPYAINEVMYSNMIRKDDLSRLADQGFLQTAVWVQGRDLNQDTQKAAGEELFIQQCYACHTAGGFNNDLKAQTARMSYSAMSSYIKRIHEVRYFMPPFAGTEAEAETLAAYLVGEWHGKDVALPAKQAGVISGDRLFEQHCAACHVPEDLHETLAALEAGEVVDLLGRLDEISAEMEPFTGTEEEAKVLAGFIRGEGTAPVVVVPDGALLFEEQCAVCHDSAELGATLTGWERPALRDALDRLEELSEEMPPYEGSPEEKDALADHLFTLGRNQ</sequence>
<evidence type="ECO:0000256" key="11">
    <source>
        <dbReference type="ARBA" id="ARBA00023136"/>
    </source>
</evidence>
<dbReference type="InterPro" id="IPR036909">
    <property type="entry name" value="Cyt_c-like_dom_sf"/>
</dbReference>
<evidence type="ECO:0000256" key="9">
    <source>
        <dbReference type="ARBA" id="ARBA00022989"/>
    </source>
</evidence>
<feature type="transmembrane region" description="Helical" evidence="14">
    <location>
        <begin position="134"/>
        <end position="157"/>
    </location>
</feature>
<comment type="subcellular location">
    <subcellularLocation>
        <location evidence="1">Cell membrane</location>
        <topology evidence="1">Multi-pass membrane protein</topology>
    </subcellularLocation>
</comment>
<evidence type="ECO:0000256" key="14">
    <source>
        <dbReference type="SAM" id="Phobius"/>
    </source>
</evidence>
<evidence type="ECO:0000313" key="17">
    <source>
        <dbReference type="Proteomes" id="UP000830055"/>
    </source>
</evidence>
<evidence type="ECO:0000313" key="16">
    <source>
        <dbReference type="EMBL" id="BDD89335.1"/>
    </source>
</evidence>
<dbReference type="InterPro" id="IPR009056">
    <property type="entry name" value="Cyt_c-like_dom"/>
</dbReference>
<dbReference type="Pfam" id="PF13442">
    <property type="entry name" value="Cytochrome_CBB3"/>
    <property type="match status" value="2"/>
</dbReference>
<keyword evidence="17" id="KW-1185">Reference proteome</keyword>
<dbReference type="PROSITE" id="PS51007">
    <property type="entry name" value="CYTC"/>
    <property type="match status" value="1"/>
</dbReference>
<keyword evidence="7 12" id="KW-0479">Metal-binding</keyword>
<dbReference type="InterPro" id="IPR051811">
    <property type="entry name" value="Cytochrome_c550/c551-like"/>
</dbReference>
<evidence type="ECO:0000256" key="13">
    <source>
        <dbReference type="SAM" id="MobiDB-lite"/>
    </source>
</evidence>
<evidence type="ECO:0000256" key="3">
    <source>
        <dbReference type="ARBA" id="ARBA00022448"/>
    </source>
</evidence>
<keyword evidence="8" id="KW-0249">Electron transport</keyword>
<comment type="similarity">
    <text evidence="2">Belongs to the cytochrome ubiquinol oxidase subunit 1 family.</text>
</comment>
<dbReference type="EMBL" id="AP025516">
    <property type="protein sequence ID" value="BDD89335.1"/>
    <property type="molecule type" value="Genomic_DNA"/>
</dbReference>